<name>A0AAJ1SCV1_9MYCO</name>
<dbReference type="EMBL" id="JAUFSA010000004">
    <property type="protein sequence ID" value="MDP7739244.1"/>
    <property type="molecule type" value="Genomic_DNA"/>
</dbReference>
<protein>
    <submittedName>
        <fullName evidence="2">Type VII secretion target</fullName>
    </submittedName>
</protein>
<evidence type="ECO:0000313" key="2">
    <source>
        <dbReference type="EMBL" id="MDP7739244.1"/>
    </source>
</evidence>
<gene>
    <name evidence="2" type="ORF">QXL92_31415</name>
</gene>
<evidence type="ECO:0000256" key="1">
    <source>
        <dbReference type="SAM" id="MobiDB-lite"/>
    </source>
</evidence>
<sequence length="157" mass="15946">MTTPNPPIPPTPADTGTPLPGPPPPRDPGSRYLGPAPVQSCGAELRVNPDQLQVVADQYAALQARTTVIGPVATDEVQRVIATHGVMGYPVAVGVVSALAHAHDAVAAKAADFGTYSRRFTEHAATYRAQDLAGAAQFRGIDTGSAAGATAGAARAV</sequence>
<dbReference type="AlphaFoldDB" id="A0AAJ1SCV1"/>
<evidence type="ECO:0000313" key="3">
    <source>
        <dbReference type="Proteomes" id="UP001229081"/>
    </source>
</evidence>
<organism evidence="2 3">
    <name type="scientific">Mycobacterium paragordonae</name>
    <dbReference type="NCBI Taxonomy" id="1389713"/>
    <lineage>
        <taxon>Bacteria</taxon>
        <taxon>Bacillati</taxon>
        <taxon>Actinomycetota</taxon>
        <taxon>Actinomycetes</taxon>
        <taxon>Mycobacteriales</taxon>
        <taxon>Mycobacteriaceae</taxon>
        <taxon>Mycobacterium</taxon>
    </lineage>
</organism>
<feature type="region of interest" description="Disordered" evidence="1">
    <location>
        <begin position="1"/>
        <end position="34"/>
    </location>
</feature>
<dbReference type="Proteomes" id="UP001229081">
    <property type="component" value="Unassembled WGS sequence"/>
</dbReference>
<proteinExistence type="predicted"/>
<comment type="caution">
    <text evidence="2">The sequence shown here is derived from an EMBL/GenBank/DDBJ whole genome shotgun (WGS) entry which is preliminary data.</text>
</comment>
<accession>A0AAJ1SCV1</accession>
<dbReference type="RefSeq" id="WP_133437132.1">
    <property type="nucleotide sequence ID" value="NZ_JAUFSA010000004.1"/>
</dbReference>
<feature type="compositionally biased region" description="Pro residues" evidence="1">
    <location>
        <begin position="1"/>
        <end position="12"/>
    </location>
</feature>
<reference evidence="2" key="1">
    <citation type="submission" date="2023-06" db="EMBL/GenBank/DDBJ databases">
        <title>Identification of two novel mycobacterium reveal diversities and complexities of Mycobacterium gordonae clade.</title>
        <authorList>
            <person name="Matsumoto Y."/>
            <person name="Nakamura S."/>
            <person name="Motooka D."/>
            <person name="Fukushima K."/>
        </authorList>
    </citation>
    <scope>NUCLEOTIDE SEQUENCE</scope>
    <source>
        <strain evidence="2">TY812</strain>
    </source>
</reference>